<dbReference type="InterPro" id="IPR029055">
    <property type="entry name" value="Ntn_hydrolases_N"/>
</dbReference>
<organism evidence="1 2">
    <name type="scientific">Rhizopus stolonifer</name>
    <name type="common">Rhizopus nigricans</name>
    <dbReference type="NCBI Taxonomy" id="4846"/>
    <lineage>
        <taxon>Eukaryota</taxon>
        <taxon>Fungi</taxon>
        <taxon>Fungi incertae sedis</taxon>
        <taxon>Mucoromycota</taxon>
        <taxon>Mucoromycotina</taxon>
        <taxon>Mucoromycetes</taxon>
        <taxon>Mucorales</taxon>
        <taxon>Mucorineae</taxon>
        <taxon>Rhizopodaceae</taxon>
        <taxon>Rhizopus</taxon>
    </lineage>
</organism>
<evidence type="ECO:0000313" key="1">
    <source>
        <dbReference type="EMBL" id="RCH77574.1"/>
    </source>
</evidence>
<keyword evidence="2" id="KW-1185">Reference proteome</keyword>
<dbReference type="EMBL" id="PJQM01007940">
    <property type="protein sequence ID" value="RCH77574.1"/>
    <property type="molecule type" value="Genomic_DNA"/>
</dbReference>
<dbReference type="GO" id="GO:0006002">
    <property type="term" value="P:fructose 6-phosphate metabolic process"/>
    <property type="evidence" value="ECO:0007669"/>
    <property type="project" value="TreeGrafter"/>
</dbReference>
<dbReference type="OrthoDB" id="3229351at2759"/>
<dbReference type="GO" id="GO:0006487">
    <property type="term" value="P:protein N-linked glycosylation"/>
    <property type="evidence" value="ECO:0007669"/>
    <property type="project" value="TreeGrafter"/>
</dbReference>
<reference evidence="1 2" key="1">
    <citation type="journal article" date="2018" name="G3 (Bethesda)">
        <title>Phylogenetic and Phylogenomic Definition of Rhizopus Species.</title>
        <authorList>
            <person name="Gryganskyi A.P."/>
            <person name="Golan J."/>
            <person name="Dolatabadi S."/>
            <person name="Mondo S."/>
            <person name="Robb S."/>
            <person name="Idnurm A."/>
            <person name="Muszewska A."/>
            <person name="Steczkiewicz K."/>
            <person name="Masonjones S."/>
            <person name="Liao H.L."/>
            <person name="Gajdeczka M.T."/>
            <person name="Anike F."/>
            <person name="Vuek A."/>
            <person name="Anishchenko I.M."/>
            <person name="Voigt K."/>
            <person name="de Hoog G.S."/>
            <person name="Smith M.E."/>
            <person name="Heitman J."/>
            <person name="Vilgalys R."/>
            <person name="Stajich J.E."/>
        </authorList>
    </citation>
    <scope>NUCLEOTIDE SEQUENCE [LARGE SCALE GENOMIC DNA]</scope>
    <source>
        <strain evidence="1 2">LSU 92-RS-03</strain>
    </source>
</reference>
<dbReference type="Gene3D" id="3.60.20.10">
    <property type="entry name" value="Glutamine Phosphoribosylpyrophosphate, subunit 1, domain 1"/>
    <property type="match status" value="1"/>
</dbReference>
<protein>
    <submittedName>
        <fullName evidence="1">Glutamine--fructose-6-phosphate transaminase (Isomerizing)</fullName>
    </submittedName>
</protein>
<dbReference type="STRING" id="4846.A0A367IIS5"/>
<gene>
    <name evidence="1" type="primary">GFA1_2</name>
    <name evidence="1" type="ORF">CU098_004707</name>
</gene>
<sequence>FSVNDDDKNVIIIKQAGKAAALRKLVGSYTLITHSQPSHINSRSQRSDGDNEFTIVHNGAITNCKEIMSLLKKKRARFLRVMQMHGYMINLTKYIYDAHTKDLNLTDLVRAVVKELEGSYVFIFKNKYFSIQLIATRRG</sequence>
<dbReference type="PANTHER" id="PTHR10937">
    <property type="entry name" value="GLUCOSAMINE--FRUCTOSE-6-PHOSPHATE AMINOTRANSFERASE, ISOMERIZING"/>
    <property type="match status" value="1"/>
</dbReference>
<dbReference type="Proteomes" id="UP000253551">
    <property type="component" value="Unassembled WGS sequence"/>
</dbReference>
<proteinExistence type="predicted"/>
<dbReference type="GO" id="GO:0004360">
    <property type="term" value="F:glutamine-fructose-6-phosphate transaminase (isomerizing) activity"/>
    <property type="evidence" value="ECO:0007669"/>
    <property type="project" value="TreeGrafter"/>
</dbReference>
<dbReference type="GO" id="GO:0006047">
    <property type="term" value="P:UDP-N-acetylglucosamine metabolic process"/>
    <property type="evidence" value="ECO:0007669"/>
    <property type="project" value="TreeGrafter"/>
</dbReference>
<dbReference type="PANTHER" id="PTHR10937:SF0">
    <property type="entry name" value="GLUTAMINE--FRUCTOSE-6-PHOSPHATE TRANSAMINASE (ISOMERIZING)"/>
    <property type="match status" value="1"/>
</dbReference>
<dbReference type="SUPFAM" id="SSF56235">
    <property type="entry name" value="N-terminal nucleophile aminohydrolases (Ntn hydrolases)"/>
    <property type="match status" value="1"/>
</dbReference>
<dbReference type="AlphaFoldDB" id="A0A367IIS5"/>
<feature type="non-terminal residue" evidence="1">
    <location>
        <position position="1"/>
    </location>
</feature>
<accession>A0A367IIS5</accession>
<comment type="caution">
    <text evidence="1">The sequence shown here is derived from an EMBL/GenBank/DDBJ whole genome shotgun (WGS) entry which is preliminary data.</text>
</comment>
<name>A0A367IIS5_RHIST</name>
<evidence type="ECO:0000313" key="2">
    <source>
        <dbReference type="Proteomes" id="UP000253551"/>
    </source>
</evidence>